<evidence type="ECO:0000256" key="1">
    <source>
        <dbReference type="SAM" id="Phobius"/>
    </source>
</evidence>
<evidence type="ECO:0000313" key="3">
    <source>
        <dbReference type="Proteomes" id="UP000469734"/>
    </source>
</evidence>
<protein>
    <submittedName>
        <fullName evidence="2">Uncharacterized protein</fullName>
    </submittedName>
</protein>
<keyword evidence="1" id="KW-0472">Membrane</keyword>
<comment type="caution">
    <text evidence="2">The sequence shown here is derived from an EMBL/GenBank/DDBJ whole genome shotgun (WGS) entry which is preliminary data.</text>
</comment>
<keyword evidence="1" id="KW-0812">Transmembrane</keyword>
<evidence type="ECO:0000313" key="2">
    <source>
        <dbReference type="EMBL" id="MYM71323.1"/>
    </source>
</evidence>
<feature type="transmembrane region" description="Helical" evidence="1">
    <location>
        <begin position="66"/>
        <end position="85"/>
    </location>
</feature>
<reference evidence="2 3" key="1">
    <citation type="submission" date="2019-12" db="EMBL/GenBank/DDBJ databases">
        <title>Novel species isolated from a subtropical stream in China.</title>
        <authorList>
            <person name="Lu H."/>
        </authorList>
    </citation>
    <scope>NUCLEOTIDE SEQUENCE [LARGE SCALE GENOMIC DNA]</scope>
    <source>
        <strain evidence="2 3">FT134W</strain>
    </source>
</reference>
<gene>
    <name evidence="2" type="ORF">GTP56_03825</name>
</gene>
<dbReference type="Proteomes" id="UP000469734">
    <property type="component" value="Unassembled WGS sequence"/>
</dbReference>
<keyword evidence="1" id="KW-1133">Transmembrane helix</keyword>
<dbReference type="EMBL" id="WWCR01000002">
    <property type="protein sequence ID" value="MYM71323.1"/>
    <property type="molecule type" value="Genomic_DNA"/>
</dbReference>
<sequence length="97" mass="10918">MFALLGKFAGSFILFWLIYVAVDILVVISAISPNGEKEYLLVRVMNVVDRFGGLLTGLSYYKQSPYRAATAYATIFATYKTIVFFNRVNKKSSQSNE</sequence>
<accession>A0A7X4GX34</accession>
<proteinExistence type="predicted"/>
<organism evidence="2 3">
    <name type="scientific">Duganella margarita</name>
    <dbReference type="NCBI Taxonomy" id="2692170"/>
    <lineage>
        <taxon>Bacteria</taxon>
        <taxon>Pseudomonadati</taxon>
        <taxon>Pseudomonadota</taxon>
        <taxon>Betaproteobacteria</taxon>
        <taxon>Burkholderiales</taxon>
        <taxon>Oxalobacteraceae</taxon>
        <taxon>Telluria group</taxon>
        <taxon>Duganella</taxon>
    </lineage>
</organism>
<dbReference type="RefSeq" id="WP_161049061.1">
    <property type="nucleotide sequence ID" value="NZ_WWCR01000002.1"/>
</dbReference>
<name>A0A7X4GX34_9BURK</name>
<dbReference type="AlphaFoldDB" id="A0A7X4GX34"/>
<feature type="transmembrane region" description="Helical" evidence="1">
    <location>
        <begin position="12"/>
        <end position="31"/>
    </location>
</feature>